<evidence type="ECO:0000313" key="11">
    <source>
        <dbReference type="EMBL" id="MBB6217443.1"/>
    </source>
</evidence>
<evidence type="ECO:0000256" key="8">
    <source>
        <dbReference type="ARBA" id="ARBA00038436"/>
    </source>
</evidence>
<evidence type="ECO:0000256" key="3">
    <source>
        <dbReference type="ARBA" id="ARBA00022475"/>
    </source>
</evidence>
<protein>
    <submittedName>
        <fullName evidence="11">C4-dicarboxylate transporter DctQ subunit</fullName>
    </submittedName>
</protein>
<evidence type="ECO:0000256" key="4">
    <source>
        <dbReference type="ARBA" id="ARBA00022519"/>
    </source>
</evidence>
<feature type="domain" description="Tripartite ATP-independent periplasmic transporters DctQ component" evidence="10">
    <location>
        <begin position="25"/>
        <end position="152"/>
    </location>
</feature>
<evidence type="ECO:0000256" key="7">
    <source>
        <dbReference type="ARBA" id="ARBA00023136"/>
    </source>
</evidence>
<keyword evidence="2" id="KW-0813">Transport</keyword>
<dbReference type="Pfam" id="PF04290">
    <property type="entry name" value="DctQ"/>
    <property type="match status" value="1"/>
</dbReference>
<dbReference type="GO" id="GO:0015740">
    <property type="term" value="P:C4-dicarboxylate transport"/>
    <property type="evidence" value="ECO:0007669"/>
    <property type="project" value="TreeGrafter"/>
</dbReference>
<comment type="subcellular location">
    <subcellularLocation>
        <location evidence="1">Cell inner membrane</location>
        <topology evidence="1">Multi-pass membrane protein</topology>
    </subcellularLocation>
</comment>
<gene>
    <name evidence="11" type="ORF">HNQ80_003564</name>
</gene>
<feature type="transmembrane region" description="Helical" evidence="9">
    <location>
        <begin position="15"/>
        <end position="35"/>
    </location>
</feature>
<evidence type="ECO:0000256" key="1">
    <source>
        <dbReference type="ARBA" id="ARBA00004429"/>
    </source>
</evidence>
<keyword evidence="12" id="KW-1185">Reference proteome</keyword>
<proteinExistence type="inferred from homology"/>
<dbReference type="PANTHER" id="PTHR35011:SF2">
    <property type="entry name" value="2,3-DIKETO-L-GULONATE TRAP TRANSPORTER SMALL PERMEASE PROTEIN YIAM"/>
    <property type="match status" value="1"/>
</dbReference>
<dbReference type="InterPro" id="IPR007387">
    <property type="entry name" value="TRAP_DctQ"/>
</dbReference>
<evidence type="ECO:0000259" key="10">
    <source>
        <dbReference type="Pfam" id="PF04290"/>
    </source>
</evidence>
<accession>A0A841KVN0</accession>
<dbReference type="EMBL" id="JACHEN010000024">
    <property type="protein sequence ID" value="MBB6217443.1"/>
    <property type="molecule type" value="Genomic_DNA"/>
</dbReference>
<keyword evidence="5 9" id="KW-0812">Transmembrane</keyword>
<feature type="transmembrane region" description="Helical" evidence="9">
    <location>
        <begin position="47"/>
        <end position="64"/>
    </location>
</feature>
<feature type="transmembrane region" description="Helical" evidence="9">
    <location>
        <begin position="85"/>
        <end position="107"/>
    </location>
</feature>
<dbReference type="RefSeq" id="WP_184311945.1">
    <property type="nucleotide sequence ID" value="NZ_JACHEN010000024.1"/>
</dbReference>
<dbReference type="PANTHER" id="PTHR35011">
    <property type="entry name" value="2,3-DIKETO-L-GULONATE TRAP TRANSPORTER SMALL PERMEASE PROTEIN YIAM"/>
    <property type="match status" value="1"/>
</dbReference>
<evidence type="ECO:0000256" key="6">
    <source>
        <dbReference type="ARBA" id="ARBA00022989"/>
    </source>
</evidence>
<evidence type="ECO:0000313" key="12">
    <source>
        <dbReference type="Proteomes" id="UP000579281"/>
    </source>
</evidence>
<dbReference type="AlphaFoldDB" id="A0A841KVN0"/>
<name>A0A841KVN0_9FIRM</name>
<dbReference type="GO" id="GO:0022857">
    <property type="term" value="F:transmembrane transporter activity"/>
    <property type="evidence" value="ECO:0007669"/>
    <property type="project" value="TreeGrafter"/>
</dbReference>
<keyword evidence="4" id="KW-0997">Cell inner membrane</keyword>
<reference evidence="11 12" key="1">
    <citation type="submission" date="2020-08" db="EMBL/GenBank/DDBJ databases">
        <title>Genomic Encyclopedia of Type Strains, Phase IV (KMG-IV): sequencing the most valuable type-strain genomes for metagenomic binning, comparative biology and taxonomic classification.</title>
        <authorList>
            <person name="Goeker M."/>
        </authorList>
    </citation>
    <scope>NUCLEOTIDE SEQUENCE [LARGE SCALE GENOMIC DNA]</scope>
    <source>
        <strain evidence="11 12">DSM 103526</strain>
    </source>
</reference>
<organism evidence="11 12">
    <name type="scientific">Anaerosolibacter carboniphilus</name>
    <dbReference type="NCBI Taxonomy" id="1417629"/>
    <lineage>
        <taxon>Bacteria</taxon>
        <taxon>Bacillati</taxon>
        <taxon>Bacillota</taxon>
        <taxon>Clostridia</taxon>
        <taxon>Peptostreptococcales</taxon>
        <taxon>Thermotaleaceae</taxon>
        <taxon>Anaerosolibacter</taxon>
    </lineage>
</organism>
<comment type="caution">
    <text evidence="11">The sequence shown here is derived from an EMBL/GenBank/DDBJ whole genome shotgun (WGS) entry which is preliminary data.</text>
</comment>
<dbReference type="Proteomes" id="UP000579281">
    <property type="component" value="Unassembled WGS sequence"/>
</dbReference>
<keyword evidence="3" id="KW-1003">Cell membrane</keyword>
<evidence type="ECO:0000256" key="5">
    <source>
        <dbReference type="ARBA" id="ARBA00022692"/>
    </source>
</evidence>
<dbReference type="GO" id="GO:0005886">
    <property type="term" value="C:plasma membrane"/>
    <property type="evidence" value="ECO:0007669"/>
    <property type="project" value="UniProtKB-SubCell"/>
</dbReference>
<evidence type="ECO:0000256" key="9">
    <source>
        <dbReference type="SAM" id="Phobius"/>
    </source>
</evidence>
<evidence type="ECO:0000256" key="2">
    <source>
        <dbReference type="ARBA" id="ARBA00022448"/>
    </source>
</evidence>
<comment type="similarity">
    <text evidence="8">Belongs to the TRAP transporter small permease family.</text>
</comment>
<feature type="transmembrane region" description="Helical" evidence="9">
    <location>
        <begin position="127"/>
        <end position="147"/>
    </location>
</feature>
<dbReference type="InterPro" id="IPR055348">
    <property type="entry name" value="DctQ"/>
</dbReference>
<keyword evidence="7 9" id="KW-0472">Membrane</keyword>
<sequence>MKAVMRFIDNIEEHIASILLILTSILVFAQLVLRYQFNYSLSWAEELARMMIAWFIFLGSSMAVKENAHVSMDALLIVLPEKIKAVAGILIDIVNIVFCIIIVYAGIGMLKDAVALGSTATAINVPLYIPYASVPVGVFLMLLHYIVKLKEKMASLVNERKKEKGA</sequence>
<keyword evidence="6 9" id="KW-1133">Transmembrane helix</keyword>